<dbReference type="Pfam" id="PF19838">
    <property type="entry name" value="LptD_2"/>
    <property type="match status" value="1"/>
</dbReference>
<accession>A0ABS9KW14</accession>
<sequence length="797" mass="90416">MKIKTKKIILHGKTKTEYQTVTLEAPTVEIDQQTQILTAMHSKDSAGNIVSDAKFSDKDQNFTSDTIKFNFKTQKGLTKNTITQTGEMFVHGEVVKKVDSAVTYVKRGYFTTCNLDEPHFGFRANKIKVINDKVAVSGPTHPEFEGVPLPVYIPFGFFPLSNNRHSGLLPPQFATNDQMGLGLEGLGYYHVVNDYWDAKLYGNVYSYGSWSANFNPTYQKRYRYRGSLNFGLQRTKRNFKGDPDYYSNNSYTLTWSHSADARARPGTSFSANVNASSTTYNRNVPNNANLNFQNQLSSSITYSKTWVDKPYNLTVSANHNQNNQTGIVNLSLPDVGFSVSTLYPFQRKEFAGSKRWYEQLGIGYNGTFRNQASFYDTAFTLNRFLDTVQWGAQHNIPITLSLPPIMGGAIILSPSISYSQVWLAQQRTLTWNDTEQKVDTAINKGFYLDHQVSFGVSMNTALFGTFRLKKDKSIRHIIRPTIGFSYAPSLSRKYYDTIRVNAAGDSLTYSKLQGGMYGGYGNITSGSITFGLDNNLEMRYKPKNDSTGEYKKLRLIEGFGFNGSYNLLAKTHKLSNISLYLRNNLFDKINLNATANFSPYKRNRLGGDDTLYAWQGPNKSLGRITAGSISLSTSFQSKPKDPAKDKEKKEEMDKQMNDPIFAADRQRLLDYMRQNPAEFVDFNIPWSFSLSFSFYFTEQAKPDYSGFETITSASTNFNGSFSLTPKWNLSANGYYDFRTKKLQTFTMSISREMHCWQLAINVTPVGLFRFFNFTISPKSGLLQDLKINRTRSFYTPY</sequence>
<reference evidence="3" key="1">
    <citation type="submission" date="2022-01" db="EMBL/GenBank/DDBJ databases">
        <authorList>
            <person name="Jo J.-H."/>
            <person name="Im W.-T."/>
        </authorList>
    </citation>
    <scope>NUCLEOTIDE SEQUENCE</scope>
    <source>
        <strain evidence="3">NA20</strain>
    </source>
</reference>
<gene>
    <name evidence="3" type="ORF">LZZ85_19830</name>
</gene>
<dbReference type="InterPro" id="IPR045659">
    <property type="entry name" value="LptD_2"/>
</dbReference>
<organism evidence="3 4">
    <name type="scientific">Terrimonas ginsenosidimutans</name>
    <dbReference type="NCBI Taxonomy" id="2908004"/>
    <lineage>
        <taxon>Bacteria</taxon>
        <taxon>Pseudomonadati</taxon>
        <taxon>Bacteroidota</taxon>
        <taxon>Chitinophagia</taxon>
        <taxon>Chitinophagales</taxon>
        <taxon>Chitinophagaceae</taxon>
        <taxon>Terrimonas</taxon>
    </lineage>
</organism>
<dbReference type="PANTHER" id="PTHR30189:SF1">
    <property type="entry name" value="LPS-ASSEMBLY PROTEIN LPTD"/>
    <property type="match status" value="1"/>
</dbReference>
<dbReference type="EMBL" id="JAKLTR010000014">
    <property type="protein sequence ID" value="MCG2616559.1"/>
    <property type="molecule type" value="Genomic_DNA"/>
</dbReference>
<name>A0ABS9KW14_9BACT</name>
<comment type="caution">
    <text evidence="3">The sequence shown here is derived from an EMBL/GenBank/DDBJ whole genome shotgun (WGS) entry which is preliminary data.</text>
</comment>
<evidence type="ECO:0000313" key="4">
    <source>
        <dbReference type="Proteomes" id="UP001165367"/>
    </source>
</evidence>
<keyword evidence="4" id="KW-1185">Reference proteome</keyword>
<evidence type="ECO:0000256" key="1">
    <source>
        <dbReference type="SAM" id="MobiDB-lite"/>
    </source>
</evidence>
<dbReference type="InterPro" id="IPR050218">
    <property type="entry name" value="LptD"/>
</dbReference>
<dbReference type="Proteomes" id="UP001165367">
    <property type="component" value="Unassembled WGS sequence"/>
</dbReference>
<protein>
    <submittedName>
        <fullName evidence="3">LPS-assembly protein LptD</fullName>
    </submittedName>
</protein>
<evidence type="ECO:0000259" key="2">
    <source>
        <dbReference type="Pfam" id="PF19838"/>
    </source>
</evidence>
<feature type="domain" description="LPS-assembly protein LptD central" evidence="2">
    <location>
        <begin position="136"/>
        <end position="600"/>
    </location>
</feature>
<feature type="region of interest" description="Disordered" evidence="1">
    <location>
        <begin position="633"/>
        <end position="654"/>
    </location>
</feature>
<evidence type="ECO:0000313" key="3">
    <source>
        <dbReference type="EMBL" id="MCG2616559.1"/>
    </source>
</evidence>
<proteinExistence type="predicted"/>
<dbReference type="PANTHER" id="PTHR30189">
    <property type="entry name" value="LPS-ASSEMBLY PROTEIN"/>
    <property type="match status" value="1"/>
</dbReference>
<dbReference type="RefSeq" id="WP_237875097.1">
    <property type="nucleotide sequence ID" value="NZ_JAKLTR010000014.1"/>
</dbReference>
<feature type="compositionally biased region" description="Basic and acidic residues" evidence="1">
    <location>
        <begin position="638"/>
        <end position="654"/>
    </location>
</feature>